<protein>
    <submittedName>
        <fullName evidence="1">Uncharacterized protein</fullName>
    </submittedName>
</protein>
<dbReference type="PATRIC" id="fig|1393034.3.peg.1196"/>
<dbReference type="STRING" id="1393034.HMPREF3192_01227"/>
<organism evidence="1 2">
    <name type="scientific">Atopobium deltae</name>
    <dbReference type="NCBI Taxonomy" id="1393034"/>
    <lineage>
        <taxon>Bacteria</taxon>
        <taxon>Bacillati</taxon>
        <taxon>Actinomycetota</taxon>
        <taxon>Coriobacteriia</taxon>
        <taxon>Coriobacteriales</taxon>
        <taxon>Atopobiaceae</taxon>
        <taxon>Atopobium</taxon>
    </lineage>
</organism>
<accession>A0A133XQP6</accession>
<sequence length="57" mass="6869">MPFVILAEHIPWKNLIQRRGSVEIIHDFADPGWEQRAEYPSFWDWFKEAINLLIEKS</sequence>
<dbReference type="AlphaFoldDB" id="A0A133XQP6"/>
<evidence type="ECO:0000313" key="2">
    <source>
        <dbReference type="Proteomes" id="UP000070675"/>
    </source>
</evidence>
<reference evidence="2" key="1">
    <citation type="submission" date="2016-01" db="EMBL/GenBank/DDBJ databases">
        <authorList>
            <person name="Mitreva M."/>
            <person name="Pepin K.H."/>
            <person name="Mihindukulasuriya K.A."/>
            <person name="Fulton R."/>
            <person name="Fronick C."/>
            <person name="O'Laughlin M."/>
            <person name="Miner T."/>
            <person name="Herter B."/>
            <person name="Rosa B.A."/>
            <person name="Cordes M."/>
            <person name="Tomlinson C."/>
            <person name="Wollam A."/>
            <person name="Palsikar V.B."/>
            <person name="Mardis E.R."/>
            <person name="Wilson R.K."/>
        </authorList>
    </citation>
    <scope>NUCLEOTIDE SEQUENCE [LARGE SCALE GENOMIC DNA]</scope>
    <source>
        <strain evidence="2">DNF00019</strain>
    </source>
</reference>
<dbReference type="EMBL" id="LSCR01000040">
    <property type="protein sequence ID" value="KXB33255.1"/>
    <property type="molecule type" value="Genomic_DNA"/>
</dbReference>
<proteinExistence type="predicted"/>
<gene>
    <name evidence="1" type="ORF">HMPREF3192_01227</name>
</gene>
<evidence type="ECO:0000313" key="1">
    <source>
        <dbReference type="EMBL" id="KXB33255.1"/>
    </source>
</evidence>
<keyword evidence="2" id="KW-1185">Reference proteome</keyword>
<comment type="caution">
    <text evidence="1">The sequence shown here is derived from an EMBL/GenBank/DDBJ whole genome shotgun (WGS) entry which is preliminary data.</text>
</comment>
<name>A0A133XQP6_9ACTN</name>
<dbReference type="Proteomes" id="UP000070675">
    <property type="component" value="Unassembled WGS sequence"/>
</dbReference>